<comment type="caution">
    <text evidence="1">The sequence shown here is derived from an EMBL/GenBank/DDBJ whole genome shotgun (WGS) entry which is preliminary data.</text>
</comment>
<sequence>MDSWLNRYVAGEQEAVWNEIHQLGPIPRDTACEMEVRRVVDEAMRRARVNVETIVGRLQSAGYDFVDTNTGEYTRNIPHVPPSDSAPALIAFLEALVGPLPLTVAGWILTVGDVNLLGNHPAWAERDLQTDALVVEFEMSAYTHRGPDYDAKSYFEAEFEAWNDDVAEYGAEETGPFLLPFAPDSLHKINVSGGAPYAIYVPDGSADATCCIDNRDVRFIEYLRNCFACGGFPGEPSLPHVSELASGLLPI</sequence>
<protein>
    <recommendedName>
        <fullName evidence="3">SMI1/KNR4 family protein</fullName>
    </recommendedName>
</protein>
<evidence type="ECO:0008006" key="3">
    <source>
        <dbReference type="Google" id="ProtNLM"/>
    </source>
</evidence>
<dbReference type="EMBL" id="JAYXHS010000001">
    <property type="protein sequence ID" value="MEC5385380.1"/>
    <property type="molecule type" value="Genomic_DNA"/>
</dbReference>
<reference evidence="1 2" key="1">
    <citation type="submission" date="2024-01" db="EMBL/GenBank/DDBJ databases">
        <title>Uliginosibacterium soil sp. nov.</title>
        <authorList>
            <person name="Lv Y."/>
        </authorList>
    </citation>
    <scope>NUCLEOTIDE SEQUENCE [LARGE SCALE GENOMIC DNA]</scope>
    <source>
        <strain evidence="1 2">H3</strain>
    </source>
</reference>
<proteinExistence type="predicted"/>
<evidence type="ECO:0000313" key="1">
    <source>
        <dbReference type="EMBL" id="MEC5385380.1"/>
    </source>
</evidence>
<dbReference type="Proteomes" id="UP001331561">
    <property type="component" value="Unassembled WGS sequence"/>
</dbReference>
<gene>
    <name evidence="1" type="ORF">VVD49_06570</name>
</gene>
<keyword evidence="2" id="KW-1185">Reference proteome</keyword>
<dbReference type="RefSeq" id="WP_327598337.1">
    <property type="nucleotide sequence ID" value="NZ_JAYXHS010000001.1"/>
</dbReference>
<evidence type="ECO:0000313" key="2">
    <source>
        <dbReference type="Proteomes" id="UP001331561"/>
    </source>
</evidence>
<organism evidence="1 2">
    <name type="scientific">Uliginosibacterium silvisoli</name>
    <dbReference type="NCBI Taxonomy" id="3114758"/>
    <lineage>
        <taxon>Bacteria</taxon>
        <taxon>Pseudomonadati</taxon>
        <taxon>Pseudomonadota</taxon>
        <taxon>Betaproteobacteria</taxon>
        <taxon>Rhodocyclales</taxon>
        <taxon>Zoogloeaceae</taxon>
        <taxon>Uliginosibacterium</taxon>
    </lineage>
</organism>
<name>A0ABU6K2X8_9RHOO</name>
<accession>A0ABU6K2X8</accession>